<keyword evidence="2" id="KW-0813">Transport</keyword>
<evidence type="ECO:0000256" key="1">
    <source>
        <dbReference type="ARBA" id="ARBA00005417"/>
    </source>
</evidence>
<dbReference type="Proteomes" id="UP000305410">
    <property type="component" value="Chromosome Linear"/>
</dbReference>
<dbReference type="InterPro" id="IPR017871">
    <property type="entry name" value="ABC_transporter-like_CS"/>
</dbReference>
<accession>A0AAF0KFS1</accession>
<dbReference type="InterPro" id="IPR050166">
    <property type="entry name" value="ABC_transporter_ATP-bind"/>
</dbReference>
<reference evidence="6" key="2">
    <citation type="submission" date="2023-04" db="EMBL/GenBank/DDBJ databases">
        <title>Complete genome sequence of Agrobacterium salinitolerans CFBP5506.</title>
        <authorList>
            <person name="Yen H.-C."/>
            <person name="Yan X.-H."/>
            <person name="Lai E.-M."/>
            <person name="Kuo C.-H."/>
        </authorList>
    </citation>
    <scope>NUCLEOTIDE SEQUENCE</scope>
    <source>
        <strain evidence="6">CFBP5506</strain>
    </source>
</reference>
<dbReference type="PANTHER" id="PTHR42788">
    <property type="entry name" value="TAURINE IMPORT ATP-BINDING PROTEIN-RELATED"/>
    <property type="match status" value="1"/>
</dbReference>
<dbReference type="SMART" id="SM00382">
    <property type="entry name" value="AAA"/>
    <property type="match status" value="1"/>
</dbReference>
<dbReference type="GO" id="GO:0005524">
    <property type="term" value="F:ATP binding"/>
    <property type="evidence" value="ECO:0007669"/>
    <property type="project" value="UniProtKB-KW"/>
</dbReference>
<dbReference type="Gene3D" id="3.40.50.300">
    <property type="entry name" value="P-loop containing nucleotide triphosphate hydrolases"/>
    <property type="match status" value="1"/>
</dbReference>
<dbReference type="PANTHER" id="PTHR42788:SF13">
    <property type="entry name" value="ALIPHATIC SULFONATES IMPORT ATP-BINDING PROTEIN SSUB"/>
    <property type="match status" value="1"/>
</dbReference>
<evidence type="ECO:0000259" key="5">
    <source>
        <dbReference type="PROSITE" id="PS50893"/>
    </source>
</evidence>
<proteinExistence type="inferred from homology"/>
<feature type="domain" description="ABC transporter" evidence="5">
    <location>
        <begin position="64"/>
        <end position="295"/>
    </location>
</feature>
<dbReference type="InterPro" id="IPR003439">
    <property type="entry name" value="ABC_transporter-like_ATP-bd"/>
</dbReference>
<evidence type="ECO:0000256" key="2">
    <source>
        <dbReference type="ARBA" id="ARBA00022448"/>
    </source>
</evidence>
<comment type="similarity">
    <text evidence="1">Belongs to the ABC transporter superfamily.</text>
</comment>
<dbReference type="EMBL" id="CP122963">
    <property type="protein sequence ID" value="WGM60866.1"/>
    <property type="molecule type" value="Genomic_DNA"/>
</dbReference>
<reference evidence="6" key="1">
    <citation type="submission" date="2019-04" db="EMBL/GenBank/DDBJ databases">
        <authorList>
            <person name="Chiang H.-Y."/>
            <person name="Huang Y.-Y."/>
            <person name="Chou L."/>
            <person name="Lai E.-M."/>
            <person name="Kuo C.-H."/>
        </authorList>
    </citation>
    <scope>NUCLEOTIDE SEQUENCE</scope>
    <source>
        <strain evidence="6">CFBP5506</strain>
    </source>
</reference>
<protein>
    <submittedName>
        <fullName evidence="6">ABC transporter ATP-binding protein</fullName>
    </submittedName>
</protein>
<dbReference type="InterPro" id="IPR003593">
    <property type="entry name" value="AAA+_ATPase"/>
</dbReference>
<sequence>MTFENMVPPELPARYRTILYCWNNVPYGLMFRQVLFRRQQKSEMQREERMLQKKNDRTGYEPGVLLKGVSKYFGHADAPVVALEKLDLTIGDGEFVAIVGPSGCGKSTMMRLISRLSHTSTGEISVFGDVSNEPPPGMSIVFQNHVLLGWRTIIDNVLFPAEMTGRNREELRPHALALLESVGLKDFADRYPHELSGGMKQRASIARALLLQPRLLLMDEPFGALDALTREQMRIDLEALWLKNRMTVVFITHSIDEAVLLADRVIVMTPRPGRIERILDIDMPRPRGLAARREPEFIEKSEEITEIFLSRGILQRHA</sequence>
<keyword evidence="3" id="KW-0547">Nucleotide-binding</keyword>
<evidence type="ECO:0000313" key="6">
    <source>
        <dbReference type="EMBL" id="WGM60866.1"/>
    </source>
</evidence>
<gene>
    <name evidence="6" type="ORF">CFBP5506_14340</name>
</gene>
<dbReference type="PROSITE" id="PS00211">
    <property type="entry name" value="ABC_TRANSPORTER_1"/>
    <property type="match status" value="1"/>
</dbReference>
<dbReference type="PROSITE" id="PS50893">
    <property type="entry name" value="ABC_TRANSPORTER_2"/>
    <property type="match status" value="1"/>
</dbReference>
<dbReference type="SUPFAM" id="SSF52540">
    <property type="entry name" value="P-loop containing nucleoside triphosphate hydrolases"/>
    <property type="match status" value="1"/>
</dbReference>
<evidence type="ECO:0000256" key="3">
    <source>
        <dbReference type="ARBA" id="ARBA00022741"/>
    </source>
</evidence>
<dbReference type="InterPro" id="IPR027417">
    <property type="entry name" value="P-loop_NTPase"/>
</dbReference>
<dbReference type="Pfam" id="PF00005">
    <property type="entry name" value="ABC_tran"/>
    <property type="match status" value="1"/>
</dbReference>
<evidence type="ECO:0000256" key="4">
    <source>
        <dbReference type="ARBA" id="ARBA00022840"/>
    </source>
</evidence>
<dbReference type="GO" id="GO:0016887">
    <property type="term" value="F:ATP hydrolysis activity"/>
    <property type="evidence" value="ECO:0007669"/>
    <property type="project" value="InterPro"/>
</dbReference>
<keyword evidence="4 6" id="KW-0067">ATP-binding</keyword>
<dbReference type="AlphaFoldDB" id="A0AAF0KFS1"/>
<organism evidence="6 7">
    <name type="scientific">Agrobacterium tumefaciens</name>
    <dbReference type="NCBI Taxonomy" id="358"/>
    <lineage>
        <taxon>Bacteria</taxon>
        <taxon>Pseudomonadati</taxon>
        <taxon>Pseudomonadota</taxon>
        <taxon>Alphaproteobacteria</taxon>
        <taxon>Hyphomicrobiales</taxon>
        <taxon>Rhizobiaceae</taxon>
        <taxon>Rhizobium/Agrobacterium group</taxon>
        <taxon>Agrobacterium</taxon>
        <taxon>Agrobacterium tumefaciens complex</taxon>
    </lineage>
</organism>
<evidence type="ECO:0000313" key="7">
    <source>
        <dbReference type="Proteomes" id="UP000305410"/>
    </source>
</evidence>
<name>A0AAF0KFS1_AGRTU</name>
<dbReference type="CDD" id="cd03293">
    <property type="entry name" value="ABC_NrtD_SsuB_transporters"/>
    <property type="match status" value="1"/>
</dbReference>